<dbReference type="GO" id="GO:0046421">
    <property type="term" value="F:methylisocitrate lyase activity"/>
    <property type="evidence" value="ECO:0007669"/>
    <property type="project" value="EnsemblFungi"/>
</dbReference>
<sequence length="559" mass="63192">MNFPKTSIKVIARQQHMGTRNVNSLNEFVKSQVKEVEEWWKQDRFQRIKRSYSALDVVKHRGSLGLEDTKYPSSFQAKKLYNLLENKFLARQPVHTLGIIDPVQMTQLAKCEGIPVAYVSGWACSSTNVSSTNEVAPDFGDYPYDTVPNQVERMFKAQKLHDRKSFLDAVNSGSPLYNYMKPIIADADMGHGGPTAVMKLAKLFAEKGAAAVHIEDQLMGGKRCGHLGGIVLAPVSTHVTRLIATRLQWDIMGTENLIIARTDACNSRLIGSSSDPRDHQYIKGTIGSNVTAWVDSLTEMKSKSIDYKGVSEAEAQWYETHELFTYDEAVERQISAEEYNKYQGLKSKQMEATKKRWLSLREMRSIAKEASPKKTVIFDWDAPRTNDGYYMFKGCMEAAIERSLIFAPYADMIWLETKTPNLEEAKEFSRKIHSFCPHIKLVYNLSPSFNWCAYGFSADNLKGFIWDLAKEGFVLQLISLAGVHVNGVNFWELAKGFEHDGMLAYVDQVQKRKNTNCDLLTHQRWSGVEYVDSILSLVQNGATSHTRSTGGDSFTEVQF</sequence>
<protein>
    <recommendedName>
        <fullName evidence="3">Isocitrate lyase</fullName>
    </recommendedName>
</protein>
<comment type="similarity">
    <text evidence="1 3">Belongs to the isocitrate lyase/PEP mutase superfamily. Isocitrate lyase family.</text>
</comment>
<name>H2AQ41_KAZAF</name>
<reference evidence="7 8" key="1">
    <citation type="journal article" date="2011" name="Proc. Natl. Acad. Sci. U.S.A.">
        <title>Evolutionary erosion of yeast sex chromosomes by mating-type switching accidents.</title>
        <authorList>
            <person name="Gordon J.L."/>
            <person name="Armisen D."/>
            <person name="Proux-Wera E."/>
            <person name="Oheigeartaigh S.S."/>
            <person name="Byrne K.P."/>
            <person name="Wolfe K.H."/>
        </authorList>
    </citation>
    <scope>NUCLEOTIDE SEQUENCE [LARGE SCALE GENOMIC DNA]</scope>
    <source>
        <strain evidence="8">ATCC 22294 / BCRC 22015 / CBS 2517 / CECT 1963 / NBRC 1671 / NRRL Y-8276</strain>
    </source>
</reference>
<dbReference type="PANTHER" id="PTHR21631:SF13">
    <property type="entry name" value="MITOCHONDRIAL 2-METHYLISOCITRATE LYASE ICL2"/>
    <property type="match status" value="1"/>
</dbReference>
<keyword evidence="6" id="KW-0460">Magnesium</keyword>
<organism evidence="7 8">
    <name type="scientific">Kazachstania africana (strain ATCC 22294 / BCRC 22015 / CBS 2517 / CECT 1963 / NBRC 1671 / NRRL Y-8276)</name>
    <name type="common">Yeast</name>
    <name type="synonym">Kluyveromyces africanus</name>
    <dbReference type="NCBI Taxonomy" id="1071382"/>
    <lineage>
        <taxon>Eukaryota</taxon>
        <taxon>Fungi</taxon>
        <taxon>Dikarya</taxon>
        <taxon>Ascomycota</taxon>
        <taxon>Saccharomycotina</taxon>
        <taxon>Saccharomycetes</taxon>
        <taxon>Saccharomycetales</taxon>
        <taxon>Saccharomycetaceae</taxon>
        <taxon>Kazachstania</taxon>
    </lineage>
</organism>
<dbReference type="Proteomes" id="UP000005220">
    <property type="component" value="Chromosome 2"/>
</dbReference>
<feature type="binding site" evidence="5">
    <location>
        <begin position="444"/>
        <end position="448"/>
    </location>
    <ligand>
        <name>substrate</name>
    </ligand>
</feature>
<feature type="binding site" evidence="5">
    <location>
        <position position="479"/>
    </location>
    <ligand>
        <name>substrate</name>
    </ligand>
</feature>
<dbReference type="KEGG" id="kaf:KAFR_0B01930"/>
<dbReference type="AlphaFoldDB" id="H2AQ41"/>
<feature type="binding site" evidence="5">
    <location>
        <begin position="120"/>
        <end position="122"/>
    </location>
    <ligand>
        <name>substrate</name>
    </ligand>
</feature>
<evidence type="ECO:0000256" key="4">
    <source>
        <dbReference type="PIRSR" id="PIRSR001362-1"/>
    </source>
</evidence>
<dbReference type="FunCoup" id="H2AQ41">
    <property type="interactions" value="142"/>
</dbReference>
<dbReference type="InterPro" id="IPR018523">
    <property type="entry name" value="Isocitrate_lyase_ph_CS"/>
</dbReference>
<dbReference type="PANTHER" id="PTHR21631">
    <property type="entry name" value="ISOCITRATE LYASE/MALATE SYNTHASE"/>
    <property type="match status" value="1"/>
</dbReference>
<dbReference type="InterPro" id="IPR039556">
    <property type="entry name" value="ICL/PEPM"/>
</dbReference>
<evidence type="ECO:0000256" key="5">
    <source>
        <dbReference type="PIRSR" id="PIRSR001362-2"/>
    </source>
</evidence>
<dbReference type="InterPro" id="IPR040442">
    <property type="entry name" value="Pyrv_kinase-like_dom_sf"/>
</dbReference>
<dbReference type="eggNOG" id="KOG1260">
    <property type="taxonomic scope" value="Eukaryota"/>
</dbReference>
<dbReference type="CDD" id="cd00377">
    <property type="entry name" value="ICL_PEPM"/>
    <property type="match status" value="1"/>
</dbReference>
<dbReference type="GO" id="GO:0004451">
    <property type="term" value="F:isocitrate lyase activity"/>
    <property type="evidence" value="ECO:0007669"/>
    <property type="project" value="InterPro"/>
</dbReference>
<dbReference type="GeneID" id="13882793"/>
<keyword evidence="2 3" id="KW-0456">Lyase</keyword>
<proteinExistence type="inferred from homology"/>
<dbReference type="OrthoDB" id="4078635at2759"/>
<dbReference type="Gene3D" id="1.10.10.850">
    <property type="match status" value="1"/>
</dbReference>
<keyword evidence="6" id="KW-0479">Metal-binding</keyword>
<keyword evidence="8" id="KW-1185">Reference proteome</keyword>
<evidence type="ECO:0000256" key="6">
    <source>
        <dbReference type="PIRSR" id="PIRSR001362-3"/>
    </source>
</evidence>
<dbReference type="GO" id="GO:0046872">
    <property type="term" value="F:metal ion binding"/>
    <property type="evidence" value="ECO:0007669"/>
    <property type="project" value="UniProtKB-KW"/>
</dbReference>
<dbReference type="PIRSF" id="PIRSF001362">
    <property type="entry name" value="Isocit_lyase"/>
    <property type="match status" value="1"/>
</dbReference>
<evidence type="ECO:0000256" key="1">
    <source>
        <dbReference type="ARBA" id="ARBA00005704"/>
    </source>
</evidence>
<comment type="cofactor">
    <cofactor evidence="6">
        <name>Mg(2+)</name>
        <dbReference type="ChEBI" id="CHEBI:18420"/>
    </cofactor>
    <text evidence="6">Can also use Mn(2+) ion.</text>
</comment>
<feature type="binding site" evidence="5">
    <location>
        <position position="261"/>
    </location>
    <ligand>
        <name>substrate</name>
    </ligand>
</feature>
<gene>
    <name evidence="7" type="primary">KAFR0B01930</name>
    <name evidence="7" type="ORF">KAFR_0B01930</name>
</gene>
<dbReference type="HOGENOM" id="CLU_019214_2_2_1"/>
<dbReference type="Pfam" id="PF00463">
    <property type="entry name" value="ICL"/>
    <property type="match status" value="1"/>
</dbReference>
<dbReference type="EMBL" id="HE650822">
    <property type="protein sequence ID" value="CCF56491.1"/>
    <property type="molecule type" value="Genomic_DNA"/>
</dbReference>
<dbReference type="PROSITE" id="PS00161">
    <property type="entry name" value="ISOCITRATE_LYASE"/>
    <property type="match status" value="1"/>
</dbReference>
<feature type="binding site" evidence="6">
    <location>
        <position position="186"/>
    </location>
    <ligand>
        <name>Mg(2+)</name>
        <dbReference type="ChEBI" id="CHEBI:18420"/>
    </ligand>
</feature>
<evidence type="ECO:0000313" key="7">
    <source>
        <dbReference type="EMBL" id="CCF56491.1"/>
    </source>
</evidence>
<accession>H2AQ41</accession>
<dbReference type="InParanoid" id="H2AQ41"/>
<dbReference type="Gene3D" id="3.20.20.60">
    <property type="entry name" value="Phosphoenolpyruvate-binding domains"/>
    <property type="match status" value="1"/>
</dbReference>
<feature type="binding site" evidence="5">
    <location>
        <begin position="225"/>
        <end position="226"/>
    </location>
    <ligand>
        <name>substrate</name>
    </ligand>
</feature>
<dbReference type="RefSeq" id="XP_003955626.1">
    <property type="nucleotide sequence ID" value="XM_003955577.1"/>
</dbReference>
<dbReference type="GO" id="GO:0019629">
    <property type="term" value="P:propionate catabolic process, 2-methylcitrate cycle"/>
    <property type="evidence" value="ECO:0007669"/>
    <property type="project" value="EnsemblFungi"/>
</dbReference>
<feature type="active site" description="Proton acceptor" evidence="4">
    <location>
        <position position="224"/>
    </location>
</feature>
<dbReference type="InterPro" id="IPR015813">
    <property type="entry name" value="Pyrv/PenolPyrv_kinase-like_dom"/>
</dbReference>
<dbReference type="STRING" id="1071382.H2AQ41"/>
<dbReference type="InterPro" id="IPR006254">
    <property type="entry name" value="Isocitrate_lyase"/>
</dbReference>
<dbReference type="GO" id="GO:0005759">
    <property type="term" value="C:mitochondrial matrix"/>
    <property type="evidence" value="ECO:0007669"/>
    <property type="project" value="EnsemblFungi"/>
</dbReference>
<evidence type="ECO:0000313" key="8">
    <source>
        <dbReference type="Proteomes" id="UP000005220"/>
    </source>
</evidence>
<dbReference type="SUPFAM" id="SSF51621">
    <property type="entry name" value="Phosphoenolpyruvate/pyruvate domain"/>
    <property type="match status" value="1"/>
</dbReference>
<evidence type="ECO:0000256" key="3">
    <source>
        <dbReference type="PIRNR" id="PIRNR001362"/>
    </source>
</evidence>
<evidence type="ECO:0000256" key="2">
    <source>
        <dbReference type="ARBA" id="ARBA00023239"/>
    </source>
</evidence>
<dbReference type="NCBIfam" id="TIGR01346">
    <property type="entry name" value="isocit_lyase"/>
    <property type="match status" value="1"/>
</dbReference>